<reference evidence="2" key="1">
    <citation type="journal article" date="2022" name="bioRxiv">
        <title>Sequencing and chromosome-scale assembly of the giantPleurodeles waltlgenome.</title>
        <authorList>
            <person name="Brown T."/>
            <person name="Elewa A."/>
            <person name="Iarovenko S."/>
            <person name="Subramanian E."/>
            <person name="Araus A.J."/>
            <person name="Petzold A."/>
            <person name="Susuki M."/>
            <person name="Suzuki K.-i.T."/>
            <person name="Hayashi T."/>
            <person name="Toyoda A."/>
            <person name="Oliveira C."/>
            <person name="Osipova E."/>
            <person name="Leigh N.D."/>
            <person name="Simon A."/>
            <person name="Yun M.H."/>
        </authorList>
    </citation>
    <scope>NUCLEOTIDE SEQUENCE</scope>
    <source>
        <strain evidence="2">20211129_DDA</strain>
        <tissue evidence="2">Liver</tissue>
    </source>
</reference>
<name>A0AAV7RWY9_PLEWA</name>
<feature type="region of interest" description="Disordered" evidence="1">
    <location>
        <begin position="37"/>
        <end position="102"/>
    </location>
</feature>
<organism evidence="2 3">
    <name type="scientific">Pleurodeles waltl</name>
    <name type="common">Iberian ribbed newt</name>
    <dbReference type="NCBI Taxonomy" id="8319"/>
    <lineage>
        <taxon>Eukaryota</taxon>
        <taxon>Metazoa</taxon>
        <taxon>Chordata</taxon>
        <taxon>Craniata</taxon>
        <taxon>Vertebrata</taxon>
        <taxon>Euteleostomi</taxon>
        <taxon>Amphibia</taxon>
        <taxon>Batrachia</taxon>
        <taxon>Caudata</taxon>
        <taxon>Salamandroidea</taxon>
        <taxon>Salamandridae</taxon>
        <taxon>Pleurodelinae</taxon>
        <taxon>Pleurodeles</taxon>
    </lineage>
</organism>
<dbReference type="Proteomes" id="UP001066276">
    <property type="component" value="Chromosome 5"/>
</dbReference>
<feature type="compositionally biased region" description="Basic and acidic residues" evidence="1">
    <location>
        <begin position="78"/>
        <end position="89"/>
    </location>
</feature>
<feature type="compositionally biased region" description="Acidic residues" evidence="1">
    <location>
        <begin position="90"/>
        <end position="102"/>
    </location>
</feature>
<dbReference type="AlphaFoldDB" id="A0AAV7RWY9"/>
<feature type="compositionally biased region" description="Polar residues" evidence="1">
    <location>
        <begin position="50"/>
        <end position="61"/>
    </location>
</feature>
<comment type="caution">
    <text evidence="2">The sequence shown here is derived from an EMBL/GenBank/DDBJ whole genome shotgun (WGS) entry which is preliminary data.</text>
</comment>
<accession>A0AAV7RWY9</accession>
<sequence length="102" mass="11096">MPWGVPLDPDSCSIYYPNNSHRGSEIVRWDQRWSGSTTGALHQAGGGGTTFQRKSLESTAGNKGDQGTAAYKEMQALDEDKSLATRDTDALEEDSCPEEQSN</sequence>
<evidence type="ECO:0000313" key="2">
    <source>
        <dbReference type="EMBL" id="KAJ1157021.1"/>
    </source>
</evidence>
<proteinExistence type="predicted"/>
<evidence type="ECO:0000256" key="1">
    <source>
        <dbReference type="SAM" id="MobiDB-lite"/>
    </source>
</evidence>
<keyword evidence="3" id="KW-1185">Reference proteome</keyword>
<protein>
    <submittedName>
        <fullName evidence="2">Uncharacterized protein</fullName>
    </submittedName>
</protein>
<gene>
    <name evidence="2" type="ORF">NDU88_009737</name>
</gene>
<evidence type="ECO:0000313" key="3">
    <source>
        <dbReference type="Proteomes" id="UP001066276"/>
    </source>
</evidence>
<dbReference type="EMBL" id="JANPWB010000009">
    <property type="protein sequence ID" value="KAJ1157021.1"/>
    <property type="molecule type" value="Genomic_DNA"/>
</dbReference>